<feature type="transmembrane region" description="Helical" evidence="1">
    <location>
        <begin position="72"/>
        <end position="91"/>
    </location>
</feature>
<feature type="transmembrane region" description="Helical" evidence="1">
    <location>
        <begin position="42"/>
        <end position="60"/>
    </location>
</feature>
<gene>
    <name evidence="2" type="ORF">ABQJ56_00640</name>
</gene>
<dbReference type="Proteomes" id="UP001556170">
    <property type="component" value="Unassembled WGS sequence"/>
</dbReference>
<keyword evidence="1" id="KW-0472">Membrane</keyword>
<proteinExistence type="predicted"/>
<reference evidence="2 3" key="1">
    <citation type="submission" date="2024-06" db="EMBL/GenBank/DDBJ databases">
        <authorList>
            <person name="Woo H."/>
        </authorList>
    </citation>
    <scope>NUCLEOTIDE SEQUENCE [LARGE SCALE GENOMIC DNA]</scope>
    <source>
        <strain evidence="2 3">S2-g</strain>
    </source>
</reference>
<keyword evidence="1" id="KW-0812">Transmembrane</keyword>
<evidence type="ECO:0008006" key="4">
    <source>
        <dbReference type="Google" id="ProtNLM"/>
    </source>
</evidence>
<protein>
    <recommendedName>
        <fullName evidence="4">DUF805 domain-containing protein</fullName>
    </recommendedName>
</protein>
<feature type="transmembrane region" description="Helical" evidence="1">
    <location>
        <begin position="128"/>
        <end position="146"/>
    </location>
</feature>
<dbReference type="RefSeq" id="WP_367843055.1">
    <property type="nucleotide sequence ID" value="NZ_JBFOHL010000001.1"/>
</dbReference>
<feature type="transmembrane region" description="Helical" evidence="1">
    <location>
        <begin position="103"/>
        <end position="122"/>
    </location>
</feature>
<organism evidence="2 3">
    <name type="scientific">Rhodanobacter geophilus</name>
    <dbReference type="NCBI Taxonomy" id="3162488"/>
    <lineage>
        <taxon>Bacteria</taxon>
        <taxon>Pseudomonadati</taxon>
        <taxon>Pseudomonadota</taxon>
        <taxon>Gammaproteobacteria</taxon>
        <taxon>Lysobacterales</taxon>
        <taxon>Rhodanobacteraceae</taxon>
        <taxon>Rhodanobacter</taxon>
    </lineage>
</organism>
<name>A0ABV3QJH1_9GAMM</name>
<evidence type="ECO:0000256" key="1">
    <source>
        <dbReference type="SAM" id="Phobius"/>
    </source>
</evidence>
<keyword evidence="3" id="KW-1185">Reference proteome</keyword>
<keyword evidence="1" id="KW-1133">Transmembrane helix</keyword>
<evidence type="ECO:0000313" key="2">
    <source>
        <dbReference type="EMBL" id="MEW9622739.1"/>
    </source>
</evidence>
<comment type="caution">
    <text evidence="2">The sequence shown here is derived from an EMBL/GenBank/DDBJ whole genome shotgun (WGS) entry which is preliminary data.</text>
</comment>
<accession>A0ABV3QJH1</accession>
<evidence type="ECO:0000313" key="3">
    <source>
        <dbReference type="Proteomes" id="UP001556170"/>
    </source>
</evidence>
<sequence length="155" mass="17204">MPALRAWLDRFNDWQARTYARGVADRMERAADGGRRMTRGEAWALLGYFGALLASNAWLSRAVAPPLRVLGALLPLPFIVAIVALAVRRVLGMDELQRRIELVALAIVAASTWLGFGIGWMLRHAGVSAATPMLGFWGMPLLYVFARRWAGRHYA</sequence>
<dbReference type="EMBL" id="JBFOHL010000001">
    <property type="protein sequence ID" value="MEW9622739.1"/>
    <property type="molecule type" value="Genomic_DNA"/>
</dbReference>